<proteinExistence type="predicted"/>
<keyword evidence="1" id="KW-1133">Transmembrane helix</keyword>
<feature type="transmembrane region" description="Helical" evidence="1">
    <location>
        <begin position="81"/>
        <end position="98"/>
    </location>
</feature>
<feature type="transmembrane region" description="Helical" evidence="1">
    <location>
        <begin position="58"/>
        <end position="75"/>
    </location>
</feature>
<keyword evidence="1" id="KW-0812">Transmembrane</keyword>
<evidence type="ECO:0000313" key="3">
    <source>
        <dbReference type="Proteomes" id="UP001283361"/>
    </source>
</evidence>
<name>A0AAE1AFE7_9GAST</name>
<gene>
    <name evidence="2" type="ORF">RRG08_021003</name>
</gene>
<keyword evidence="1" id="KW-0472">Membrane</keyword>
<keyword evidence="3" id="KW-1185">Reference proteome</keyword>
<dbReference type="EMBL" id="JAWDGP010001959">
    <property type="protein sequence ID" value="KAK3786520.1"/>
    <property type="molecule type" value="Genomic_DNA"/>
</dbReference>
<dbReference type="Proteomes" id="UP001283361">
    <property type="component" value="Unassembled WGS sequence"/>
</dbReference>
<evidence type="ECO:0000313" key="2">
    <source>
        <dbReference type="EMBL" id="KAK3786520.1"/>
    </source>
</evidence>
<protein>
    <submittedName>
        <fullName evidence="2">Uncharacterized protein</fullName>
    </submittedName>
</protein>
<dbReference type="AlphaFoldDB" id="A0AAE1AFE7"/>
<evidence type="ECO:0000256" key="1">
    <source>
        <dbReference type="SAM" id="Phobius"/>
    </source>
</evidence>
<accession>A0AAE1AFE7</accession>
<sequence length="138" mass="15537">IVGVLGTLYVVGLVLIKYFERHTNDGPIATQTGFECVWASFWRMDEDDMIDHEKIRRVITTVVWFGLTLFFGISISSIGDVIQVLSAFAAIFIFVFPGKSLLKAMQNQLESGISQPQKVYWLLRLAVLFIFVGRSSSV</sequence>
<comment type="caution">
    <text evidence="2">The sequence shown here is derived from an EMBL/GenBank/DDBJ whole genome shotgun (WGS) entry which is preliminary data.</text>
</comment>
<feature type="non-terminal residue" evidence="2">
    <location>
        <position position="138"/>
    </location>
</feature>
<reference evidence="2" key="1">
    <citation type="journal article" date="2023" name="G3 (Bethesda)">
        <title>A reference genome for the long-term kleptoplast-retaining sea slug Elysia crispata morphotype clarki.</title>
        <authorList>
            <person name="Eastman K.E."/>
            <person name="Pendleton A.L."/>
            <person name="Shaikh M.A."/>
            <person name="Suttiyut T."/>
            <person name="Ogas R."/>
            <person name="Tomko P."/>
            <person name="Gavelis G."/>
            <person name="Widhalm J.R."/>
            <person name="Wisecaver J.H."/>
        </authorList>
    </citation>
    <scope>NUCLEOTIDE SEQUENCE</scope>
    <source>
        <strain evidence="2">ECLA1</strain>
    </source>
</reference>
<organism evidence="2 3">
    <name type="scientific">Elysia crispata</name>
    <name type="common">lettuce slug</name>
    <dbReference type="NCBI Taxonomy" id="231223"/>
    <lineage>
        <taxon>Eukaryota</taxon>
        <taxon>Metazoa</taxon>
        <taxon>Spiralia</taxon>
        <taxon>Lophotrochozoa</taxon>
        <taxon>Mollusca</taxon>
        <taxon>Gastropoda</taxon>
        <taxon>Heterobranchia</taxon>
        <taxon>Euthyneura</taxon>
        <taxon>Panpulmonata</taxon>
        <taxon>Sacoglossa</taxon>
        <taxon>Placobranchoidea</taxon>
        <taxon>Plakobranchidae</taxon>
        <taxon>Elysia</taxon>
    </lineage>
</organism>